<dbReference type="PROSITE" id="PS51186">
    <property type="entry name" value="GNAT"/>
    <property type="match status" value="1"/>
</dbReference>
<sequence length="151" mass="16782">MNIRQAHAEDVPHIAGLVNSLTSFMVSKGSSAVPAWLINTLTVPAFKQRMSDAHYVHLVCCDDKAILGYLALKGGDHLYHLFVNQSHHGQGIARKLWGTVQQQQKLAGRVIVRASLFAVPVYQRLGFQLAGPQEHYDGLDFQPMVYFKAVN</sequence>
<gene>
    <name evidence="2" type="ORF">BFC17_10640</name>
</gene>
<dbReference type="Gene3D" id="3.40.630.30">
    <property type="match status" value="1"/>
</dbReference>
<evidence type="ECO:0000259" key="1">
    <source>
        <dbReference type="PROSITE" id="PS51186"/>
    </source>
</evidence>
<dbReference type="InterPro" id="IPR052564">
    <property type="entry name" value="N-acetyltrans/Recomb-assoc"/>
</dbReference>
<accession>A0A1E8FJ08</accession>
<dbReference type="Pfam" id="PF13673">
    <property type="entry name" value="Acetyltransf_10"/>
    <property type="match status" value="1"/>
</dbReference>
<dbReference type="PANTHER" id="PTHR43451:SF1">
    <property type="entry name" value="ACETYLTRANSFERASE"/>
    <property type="match status" value="1"/>
</dbReference>
<comment type="caution">
    <text evidence="2">The sequence shown here is derived from an EMBL/GenBank/DDBJ whole genome shotgun (WGS) entry which is preliminary data.</text>
</comment>
<proteinExistence type="predicted"/>
<evidence type="ECO:0000313" key="2">
    <source>
        <dbReference type="EMBL" id="OFI35736.1"/>
    </source>
</evidence>
<dbReference type="EMBL" id="MJIC01000006">
    <property type="protein sequence ID" value="OFI35736.1"/>
    <property type="molecule type" value="Genomic_DNA"/>
</dbReference>
<dbReference type="SUPFAM" id="SSF55729">
    <property type="entry name" value="Acyl-CoA N-acyltransferases (Nat)"/>
    <property type="match status" value="1"/>
</dbReference>
<feature type="domain" description="N-acetyltransferase" evidence="1">
    <location>
        <begin position="1"/>
        <end position="149"/>
    </location>
</feature>
<dbReference type="STRING" id="1856405.BFC17_10640"/>
<name>A0A1E8FJ08_9ALTE</name>
<dbReference type="Proteomes" id="UP000176037">
    <property type="component" value="Unassembled WGS sequence"/>
</dbReference>
<dbReference type="OrthoDB" id="9789605at2"/>
<keyword evidence="3" id="KW-1185">Reference proteome</keyword>
<protein>
    <recommendedName>
        <fullName evidence="1">N-acetyltransferase domain-containing protein</fullName>
    </recommendedName>
</protein>
<dbReference type="GO" id="GO:0016747">
    <property type="term" value="F:acyltransferase activity, transferring groups other than amino-acyl groups"/>
    <property type="evidence" value="ECO:0007669"/>
    <property type="project" value="InterPro"/>
</dbReference>
<organism evidence="2 3">
    <name type="scientific">Alteromonas lipolytica</name>
    <dbReference type="NCBI Taxonomy" id="1856405"/>
    <lineage>
        <taxon>Bacteria</taxon>
        <taxon>Pseudomonadati</taxon>
        <taxon>Pseudomonadota</taxon>
        <taxon>Gammaproteobacteria</taxon>
        <taxon>Alteromonadales</taxon>
        <taxon>Alteromonadaceae</taxon>
        <taxon>Alteromonas/Salinimonas group</taxon>
        <taxon>Alteromonas</taxon>
    </lineage>
</organism>
<dbReference type="PANTHER" id="PTHR43451">
    <property type="entry name" value="ACETYLTRANSFERASE (GNAT) FAMILY PROTEIN"/>
    <property type="match status" value="1"/>
</dbReference>
<reference evidence="2 3" key="1">
    <citation type="submission" date="2016-09" db="EMBL/GenBank/DDBJ databases">
        <title>Alteromonas lipolytica, a new species isolated from sea water.</title>
        <authorList>
            <person name="Wu Y.-H."/>
            <person name="Cheng H."/>
            <person name="Xu X.-W."/>
        </authorList>
    </citation>
    <scope>NUCLEOTIDE SEQUENCE [LARGE SCALE GENOMIC DNA]</scope>
    <source>
        <strain evidence="2 3">JW12</strain>
    </source>
</reference>
<dbReference type="RefSeq" id="WP_070174976.1">
    <property type="nucleotide sequence ID" value="NZ_BMJR01000008.1"/>
</dbReference>
<dbReference type="InterPro" id="IPR000182">
    <property type="entry name" value="GNAT_dom"/>
</dbReference>
<dbReference type="CDD" id="cd04301">
    <property type="entry name" value="NAT_SF"/>
    <property type="match status" value="1"/>
</dbReference>
<evidence type="ECO:0000313" key="3">
    <source>
        <dbReference type="Proteomes" id="UP000176037"/>
    </source>
</evidence>
<dbReference type="InterPro" id="IPR016181">
    <property type="entry name" value="Acyl_CoA_acyltransferase"/>
</dbReference>
<dbReference type="AlphaFoldDB" id="A0A1E8FJ08"/>